<reference evidence="2" key="1">
    <citation type="journal article" date="2020" name="Stud. Mycol.">
        <title>101 Dothideomycetes genomes: a test case for predicting lifestyles and emergence of pathogens.</title>
        <authorList>
            <person name="Haridas S."/>
            <person name="Albert R."/>
            <person name="Binder M."/>
            <person name="Bloem J."/>
            <person name="Labutti K."/>
            <person name="Salamov A."/>
            <person name="Andreopoulos B."/>
            <person name="Baker S."/>
            <person name="Barry K."/>
            <person name="Bills G."/>
            <person name="Bluhm B."/>
            <person name="Cannon C."/>
            <person name="Castanera R."/>
            <person name="Culley D."/>
            <person name="Daum C."/>
            <person name="Ezra D."/>
            <person name="Gonzalez J."/>
            <person name="Henrissat B."/>
            <person name="Kuo A."/>
            <person name="Liang C."/>
            <person name="Lipzen A."/>
            <person name="Lutzoni F."/>
            <person name="Magnuson J."/>
            <person name="Mondo S."/>
            <person name="Nolan M."/>
            <person name="Ohm R."/>
            <person name="Pangilinan J."/>
            <person name="Park H.-J."/>
            <person name="Ramirez L."/>
            <person name="Alfaro M."/>
            <person name="Sun H."/>
            <person name="Tritt A."/>
            <person name="Yoshinaga Y."/>
            <person name="Zwiers L.-H."/>
            <person name="Turgeon B."/>
            <person name="Goodwin S."/>
            <person name="Spatafora J."/>
            <person name="Crous P."/>
            <person name="Grigoriev I."/>
        </authorList>
    </citation>
    <scope>NUCLEOTIDE SEQUENCE</scope>
    <source>
        <strain evidence="2">CBS 207.26</strain>
    </source>
</reference>
<name>A0A6A6DIY8_9PEZI</name>
<dbReference type="PANTHER" id="PTHR36978">
    <property type="entry name" value="P-LOOP CONTAINING NUCLEOTIDE TRIPHOSPHATE HYDROLASE"/>
    <property type="match status" value="1"/>
</dbReference>
<dbReference type="Pfam" id="PF17784">
    <property type="entry name" value="Sulfotransfer_4"/>
    <property type="match status" value="1"/>
</dbReference>
<keyword evidence="3" id="KW-1185">Reference proteome</keyword>
<evidence type="ECO:0008006" key="4">
    <source>
        <dbReference type="Google" id="ProtNLM"/>
    </source>
</evidence>
<organism evidence="2 3">
    <name type="scientific">Zopfia rhizophila CBS 207.26</name>
    <dbReference type="NCBI Taxonomy" id="1314779"/>
    <lineage>
        <taxon>Eukaryota</taxon>
        <taxon>Fungi</taxon>
        <taxon>Dikarya</taxon>
        <taxon>Ascomycota</taxon>
        <taxon>Pezizomycotina</taxon>
        <taxon>Dothideomycetes</taxon>
        <taxon>Dothideomycetes incertae sedis</taxon>
        <taxon>Zopfiaceae</taxon>
        <taxon>Zopfia</taxon>
    </lineage>
</organism>
<dbReference type="AlphaFoldDB" id="A0A6A6DIY8"/>
<keyword evidence="1" id="KW-1133">Transmembrane helix</keyword>
<dbReference type="SUPFAM" id="SSF52540">
    <property type="entry name" value="P-loop containing nucleoside triphosphate hydrolases"/>
    <property type="match status" value="1"/>
</dbReference>
<evidence type="ECO:0000256" key="1">
    <source>
        <dbReference type="SAM" id="Phobius"/>
    </source>
</evidence>
<evidence type="ECO:0000313" key="3">
    <source>
        <dbReference type="Proteomes" id="UP000800200"/>
    </source>
</evidence>
<protein>
    <recommendedName>
        <fullName evidence="4">NAD dependent epimerase/dehydratase</fullName>
    </recommendedName>
</protein>
<dbReference type="OrthoDB" id="408152at2759"/>
<dbReference type="Gene3D" id="3.40.50.300">
    <property type="entry name" value="P-loop containing nucleotide triphosphate hydrolases"/>
    <property type="match status" value="1"/>
</dbReference>
<feature type="transmembrane region" description="Helical" evidence="1">
    <location>
        <begin position="252"/>
        <end position="270"/>
    </location>
</feature>
<keyword evidence="1" id="KW-0812">Transmembrane</keyword>
<dbReference type="Proteomes" id="UP000800200">
    <property type="component" value="Unassembled WGS sequence"/>
</dbReference>
<dbReference type="InterPro" id="IPR027417">
    <property type="entry name" value="P-loop_NTPase"/>
</dbReference>
<evidence type="ECO:0000313" key="2">
    <source>
        <dbReference type="EMBL" id="KAF2177890.1"/>
    </source>
</evidence>
<accession>A0A6A6DIY8</accession>
<dbReference type="EMBL" id="ML994681">
    <property type="protein sequence ID" value="KAF2177890.1"/>
    <property type="molecule type" value="Genomic_DNA"/>
</dbReference>
<gene>
    <name evidence="2" type="ORF">K469DRAFT_601641</name>
</gene>
<proteinExistence type="predicted"/>
<dbReference type="PANTHER" id="PTHR36978:SF4">
    <property type="entry name" value="P-LOOP CONTAINING NUCLEOSIDE TRIPHOSPHATE HYDROLASE PROTEIN"/>
    <property type="match status" value="1"/>
</dbReference>
<sequence>MASQKRLIDTVPEAERPKLMEVLALGFSRTGSPNHCLALEKLGYSVYHMSECVTRWQEQHLQLWEEALTAKLKGQGKPWTGDDIDKVLRNYNAIEDIPCLLFIDELLEKYPNAKVILTNRDIDSWFTSVHQSIFKILEWRTLPWIASIDPILWGPYSTILRMIVTKWTDGDMSNGEALRRSYIEHYAHVRSKVPKDRLLEFESKDGWAPLCEFLEKPVPKDEPYPRINDAKWTVQIHGFIYYLRLWHCTRKYVGAVGALLVAVGVGYWTLRK</sequence>
<keyword evidence="1" id="KW-0472">Membrane</keyword>
<dbReference type="InterPro" id="IPR040632">
    <property type="entry name" value="Sulfotransfer_4"/>
</dbReference>